<comment type="similarity">
    <text evidence="1">Belongs to the ROK (NagC/XylR) family.</text>
</comment>
<evidence type="ECO:0000256" key="1">
    <source>
        <dbReference type="ARBA" id="ARBA00006479"/>
    </source>
</evidence>
<gene>
    <name evidence="2" type="ORF">SAMN05421820_10495</name>
</gene>
<dbReference type="Proteomes" id="UP000183200">
    <property type="component" value="Unassembled WGS sequence"/>
</dbReference>
<dbReference type="InterPro" id="IPR049874">
    <property type="entry name" value="ROK_cs"/>
</dbReference>
<evidence type="ECO:0000313" key="3">
    <source>
        <dbReference type="Proteomes" id="UP000183200"/>
    </source>
</evidence>
<reference evidence="3" key="1">
    <citation type="submission" date="2016-10" db="EMBL/GenBank/DDBJ databases">
        <authorList>
            <person name="Varghese N."/>
            <person name="Submissions S."/>
        </authorList>
    </citation>
    <scope>NUCLEOTIDE SEQUENCE [LARGE SCALE GENOMIC DNA]</scope>
    <source>
        <strain evidence="3">DSM 19110</strain>
    </source>
</reference>
<dbReference type="Pfam" id="PF00480">
    <property type="entry name" value="ROK"/>
    <property type="match status" value="1"/>
</dbReference>
<dbReference type="Gene3D" id="1.10.10.10">
    <property type="entry name" value="Winged helix-like DNA-binding domain superfamily/Winged helix DNA-binding domain"/>
    <property type="match status" value="1"/>
</dbReference>
<dbReference type="EMBL" id="FNGY01000004">
    <property type="protein sequence ID" value="SDM56139.1"/>
    <property type="molecule type" value="Genomic_DNA"/>
</dbReference>
<keyword evidence="2" id="KW-0808">Transferase</keyword>
<dbReference type="InterPro" id="IPR036390">
    <property type="entry name" value="WH_DNA-bd_sf"/>
</dbReference>
<name>A0A1G9U827_9SPHI</name>
<dbReference type="PROSITE" id="PS01125">
    <property type="entry name" value="ROK"/>
    <property type="match status" value="1"/>
</dbReference>
<dbReference type="InterPro" id="IPR036388">
    <property type="entry name" value="WH-like_DNA-bd_sf"/>
</dbReference>
<dbReference type="OrthoDB" id="9810372at2"/>
<keyword evidence="2" id="KW-0418">Kinase</keyword>
<dbReference type="PANTHER" id="PTHR18964">
    <property type="entry name" value="ROK (REPRESSOR, ORF, KINASE) FAMILY"/>
    <property type="match status" value="1"/>
</dbReference>
<organism evidence="2 3">
    <name type="scientific">Pedobacter steynii</name>
    <dbReference type="NCBI Taxonomy" id="430522"/>
    <lineage>
        <taxon>Bacteria</taxon>
        <taxon>Pseudomonadati</taxon>
        <taxon>Bacteroidota</taxon>
        <taxon>Sphingobacteriia</taxon>
        <taxon>Sphingobacteriales</taxon>
        <taxon>Sphingobacteriaceae</taxon>
        <taxon>Pedobacter</taxon>
    </lineage>
</organism>
<evidence type="ECO:0000313" key="2">
    <source>
        <dbReference type="EMBL" id="SDM56139.1"/>
    </source>
</evidence>
<dbReference type="InterPro" id="IPR000600">
    <property type="entry name" value="ROK"/>
</dbReference>
<dbReference type="AlphaFoldDB" id="A0A1G9U827"/>
<protein>
    <submittedName>
        <fullName evidence="2">Sugar kinase of the NBD/HSP70 family, may contain an N-terminal HTH domain</fullName>
    </submittedName>
</protein>
<dbReference type="SUPFAM" id="SSF46785">
    <property type="entry name" value="Winged helix' DNA-binding domain"/>
    <property type="match status" value="1"/>
</dbReference>
<dbReference type="RefSeq" id="WP_074607193.1">
    <property type="nucleotide sequence ID" value="NZ_FNGY01000004.1"/>
</dbReference>
<dbReference type="SUPFAM" id="SSF53067">
    <property type="entry name" value="Actin-like ATPase domain"/>
    <property type="match status" value="2"/>
</dbReference>
<dbReference type="InterPro" id="IPR043129">
    <property type="entry name" value="ATPase_NBD"/>
</dbReference>
<keyword evidence="3" id="KW-1185">Reference proteome</keyword>
<dbReference type="Gene3D" id="3.30.420.40">
    <property type="match status" value="2"/>
</dbReference>
<proteinExistence type="inferred from homology"/>
<sequence length="428" mass="46789">MDLSLLKNIILSESKNDKQLTHKYKILKHLFSTGSSSISALCDAVGLSTPSMIKLLADLLTTGWVEKKGSGLSIGGRRPDLYTLKNERALIICIDIELFHTKIAILDNNCNFMTQVKTVSLPISKNRTDFFSILLPHLEEIQQSAAIDQSLIIGCYVGMPGLVNTEKGENYSYLIDNQESSALVQAFEKALHLPVIVQNDMAGSAIAEFRHGLAKGKKNALVLLMDWGVGLGIIMDGKLRRGATGFAGEFGHIPFIENGALCYCGKHGCLETIASGNALSKTAKEGLLLGKKSMLNELSKEELERIEPEAIINAANRGDQYAIQLLSNVGANMGKGISILIQLFNPELIVLSGQIAKAKQYITLPMQQSINTYCMTQIREKMVIASSELGENSRLLGYATDGIDRLLDAYLLKTNSIKKSKKEINLIL</sequence>
<accession>A0A1G9U827</accession>
<dbReference type="GO" id="GO:0016301">
    <property type="term" value="F:kinase activity"/>
    <property type="evidence" value="ECO:0007669"/>
    <property type="project" value="UniProtKB-KW"/>
</dbReference>
<dbReference type="STRING" id="430522.BFS30_19765"/>
<dbReference type="PANTHER" id="PTHR18964:SF149">
    <property type="entry name" value="BIFUNCTIONAL UDP-N-ACETYLGLUCOSAMINE 2-EPIMERASE_N-ACETYLMANNOSAMINE KINASE"/>
    <property type="match status" value="1"/>
</dbReference>